<dbReference type="SUPFAM" id="SSF111369">
    <property type="entry name" value="HlyD-like secretion proteins"/>
    <property type="match status" value="1"/>
</dbReference>
<dbReference type="GO" id="GO:0005886">
    <property type="term" value="C:plasma membrane"/>
    <property type="evidence" value="ECO:0007669"/>
    <property type="project" value="TreeGrafter"/>
</dbReference>
<dbReference type="InterPro" id="IPR058626">
    <property type="entry name" value="MdtA-like_b-barrel"/>
</dbReference>
<keyword evidence="10" id="KW-1185">Reference proteome</keyword>
<proteinExistence type="inferred from homology"/>
<evidence type="ECO:0000256" key="3">
    <source>
        <dbReference type="SAM" id="Coils"/>
    </source>
</evidence>
<dbReference type="GO" id="GO:0030313">
    <property type="term" value="C:cell envelope"/>
    <property type="evidence" value="ECO:0007669"/>
    <property type="project" value="UniProtKB-SubCell"/>
</dbReference>
<feature type="domain" description="Multidrug resistance protein MdtA-like barrel-sandwich hybrid" evidence="6">
    <location>
        <begin position="55"/>
        <end position="190"/>
    </location>
</feature>
<evidence type="ECO:0000256" key="2">
    <source>
        <dbReference type="ARBA" id="ARBA00009477"/>
    </source>
</evidence>
<evidence type="ECO:0000313" key="10">
    <source>
        <dbReference type="Proteomes" id="UP000193224"/>
    </source>
</evidence>
<evidence type="ECO:0000313" key="9">
    <source>
        <dbReference type="EMBL" id="SMC10741.1"/>
    </source>
</evidence>
<evidence type="ECO:0000259" key="8">
    <source>
        <dbReference type="Pfam" id="PF25967"/>
    </source>
</evidence>
<dbReference type="GO" id="GO:0046677">
    <property type="term" value="P:response to antibiotic"/>
    <property type="evidence" value="ECO:0007669"/>
    <property type="project" value="TreeGrafter"/>
</dbReference>
<dbReference type="PROSITE" id="PS51257">
    <property type="entry name" value="PROKAR_LIPOPROTEIN"/>
    <property type="match status" value="1"/>
</dbReference>
<dbReference type="Proteomes" id="UP000193224">
    <property type="component" value="Unassembled WGS sequence"/>
</dbReference>
<feature type="domain" description="Multidrug resistance protein MdtA-like C-terminal permuted SH3" evidence="8">
    <location>
        <begin position="296"/>
        <end position="353"/>
    </location>
</feature>
<dbReference type="PANTHER" id="PTHR30158">
    <property type="entry name" value="ACRA/E-RELATED COMPONENT OF DRUG EFFLUX TRANSPORTER"/>
    <property type="match status" value="1"/>
</dbReference>
<evidence type="ECO:0000259" key="7">
    <source>
        <dbReference type="Pfam" id="PF25944"/>
    </source>
</evidence>
<comment type="subcellular location">
    <subcellularLocation>
        <location evidence="1">Cell envelope</location>
    </subcellularLocation>
</comment>
<keyword evidence="3" id="KW-0175">Coiled coil</keyword>
<accession>A0A1X7BM92</accession>
<evidence type="ECO:0000259" key="5">
    <source>
        <dbReference type="Pfam" id="PF25876"/>
    </source>
</evidence>
<comment type="similarity">
    <text evidence="2">Belongs to the membrane fusion protein (MFP) (TC 8.A.1) family.</text>
</comment>
<dbReference type="OrthoDB" id="9816569at2"/>
<dbReference type="RefSeq" id="WP_085798801.1">
    <property type="nucleotide sequence ID" value="NZ_FWXB01000001.1"/>
</dbReference>
<feature type="domain" description="Multidrug resistance protein MdtA-like beta-barrel" evidence="7">
    <location>
        <begin position="231"/>
        <end position="286"/>
    </location>
</feature>
<reference evidence="9 10" key="1">
    <citation type="submission" date="2017-03" db="EMBL/GenBank/DDBJ databases">
        <authorList>
            <person name="Afonso C.L."/>
            <person name="Miller P.J."/>
            <person name="Scott M.A."/>
            <person name="Spackman E."/>
            <person name="Goraichik I."/>
            <person name="Dimitrov K.M."/>
            <person name="Suarez D.L."/>
            <person name="Swayne D.E."/>
        </authorList>
    </citation>
    <scope>NUCLEOTIDE SEQUENCE [LARGE SCALE GENOMIC DNA]</scope>
    <source>
        <strain evidence="9 10">CECT 7745</strain>
    </source>
</reference>
<organism evidence="9 10">
    <name type="scientific">Roseovarius aestuarii</name>
    <dbReference type="NCBI Taxonomy" id="475083"/>
    <lineage>
        <taxon>Bacteria</taxon>
        <taxon>Pseudomonadati</taxon>
        <taxon>Pseudomonadota</taxon>
        <taxon>Alphaproteobacteria</taxon>
        <taxon>Rhodobacterales</taxon>
        <taxon>Roseobacteraceae</taxon>
        <taxon>Roseovarius</taxon>
    </lineage>
</organism>
<dbReference type="Gene3D" id="2.40.30.170">
    <property type="match status" value="1"/>
</dbReference>
<protein>
    <submittedName>
        <fullName evidence="9">Efflux pump periplasmic linker BepF</fullName>
    </submittedName>
</protein>
<dbReference type="InterPro" id="IPR058625">
    <property type="entry name" value="MdtA-like_BSH"/>
</dbReference>
<feature type="coiled-coil region" evidence="3">
    <location>
        <begin position="94"/>
        <end position="121"/>
    </location>
</feature>
<feature type="chain" id="PRO_5012755902" evidence="4">
    <location>
        <begin position="23"/>
        <end position="375"/>
    </location>
</feature>
<dbReference type="InterPro" id="IPR058624">
    <property type="entry name" value="MdtA-like_HH"/>
</dbReference>
<feature type="domain" description="Multidrug resistance protein MdtA-like alpha-helical hairpin" evidence="5">
    <location>
        <begin position="94"/>
        <end position="163"/>
    </location>
</feature>
<feature type="signal peptide" evidence="4">
    <location>
        <begin position="1"/>
        <end position="22"/>
    </location>
</feature>
<dbReference type="AlphaFoldDB" id="A0A1X7BM92"/>
<gene>
    <name evidence="9" type="primary">bepF</name>
    <name evidence="9" type="ORF">ROA7745_00548</name>
</gene>
<dbReference type="Pfam" id="PF25944">
    <property type="entry name" value="Beta-barrel_RND"/>
    <property type="match status" value="1"/>
</dbReference>
<dbReference type="Pfam" id="PF25967">
    <property type="entry name" value="RND-MFP_C"/>
    <property type="match status" value="1"/>
</dbReference>
<keyword evidence="4" id="KW-0732">Signal</keyword>
<dbReference type="Pfam" id="PF25876">
    <property type="entry name" value="HH_MFP_RND"/>
    <property type="match status" value="1"/>
</dbReference>
<dbReference type="NCBIfam" id="TIGR01730">
    <property type="entry name" value="RND_mfp"/>
    <property type="match status" value="1"/>
</dbReference>
<dbReference type="Gene3D" id="2.40.420.20">
    <property type="match status" value="1"/>
</dbReference>
<dbReference type="Pfam" id="PF25917">
    <property type="entry name" value="BSH_RND"/>
    <property type="match status" value="1"/>
</dbReference>
<evidence type="ECO:0000256" key="4">
    <source>
        <dbReference type="SAM" id="SignalP"/>
    </source>
</evidence>
<dbReference type="Gene3D" id="1.10.287.470">
    <property type="entry name" value="Helix hairpin bin"/>
    <property type="match status" value="1"/>
</dbReference>
<evidence type="ECO:0000256" key="1">
    <source>
        <dbReference type="ARBA" id="ARBA00004196"/>
    </source>
</evidence>
<dbReference type="Gene3D" id="2.40.50.100">
    <property type="match status" value="1"/>
</dbReference>
<name>A0A1X7BM92_9RHOB</name>
<dbReference type="InterPro" id="IPR006143">
    <property type="entry name" value="RND_pump_MFP"/>
</dbReference>
<sequence length="375" mass="40869">MKIATTAGIVLMLLSCIGPLSAQQGPPPVTVAKPVVKEIIENDEFVGRFEAKSEIELRARVSGYLSEVHFTDGRVVEKGDLLFTIEQRTFETALRQATAQINVAQSTFDFAQEQLERAEALITNGNISQSSVDQRREAFLAAQGALEQARAASELAQIDLEFTEIRAPISGRIDRRLVNPGNLVTANETVLTSIVSSDPVYFYFDIDERYFLSYARDARARGVPLQEGGGGLEVTVMLSDESIPPQVGVLDFSENRIDRETGTMRVRAVLENPDDILTPGLFGRINVPGSLPYEGVLVPDQAIVADQNRRLVMTVDGEGNVVPREVDIGPKVDGYRVVRSGLDGSETIVVEGMVRARPGGVVTPEMTELPLVAEN</sequence>
<dbReference type="GO" id="GO:0015562">
    <property type="term" value="F:efflux transmembrane transporter activity"/>
    <property type="evidence" value="ECO:0007669"/>
    <property type="project" value="InterPro"/>
</dbReference>
<evidence type="ECO:0000259" key="6">
    <source>
        <dbReference type="Pfam" id="PF25917"/>
    </source>
</evidence>
<dbReference type="InterPro" id="IPR058627">
    <property type="entry name" value="MdtA-like_C"/>
</dbReference>
<dbReference type="EMBL" id="FWXB01000001">
    <property type="protein sequence ID" value="SMC10741.1"/>
    <property type="molecule type" value="Genomic_DNA"/>
</dbReference>
<dbReference type="PANTHER" id="PTHR30158:SF10">
    <property type="entry name" value="CATION EFFLUX PUMP"/>
    <property type="match status" value="1"/>
</dbReference>